<evidence type="ECO:0000313" key="3">
    <source>
        <dbReference type="Proteomes" id="UP000736335"/>
    </source>
</evidence>
<evidence type="ECO:0000256" key="1">
    <source>
        <dbReference type="SAM" id="MobiDB-lite"/>
    </source>
</evidence>
<proteinExistence type="predicted"/>
<reference evidence="2" key="2">
    <citation type="submission" date="2020-11" db="EMBL/GenBank/DDBJ databases">
        <authorList>
            <consortium name="DOE Joint Genome Institute"/>
            <person name="Kuo A."/>
            <person name="Miyauchi S."/>
            <person name="Kiss E."/>
            <person name="Drula E."/>
            <person name="Kohler A."/>
            <person name="Sanchez-Garcia M."/>
            <person name="Andreopoulos B."/>
            <person name="Barry K.W."/>
            <person name="Bonito G."/>
            <person name="Buee M."/>
            <person name="Carver A."/>
            <person name="Chen C."/>
            <person name="Cichocki N."/>
            <person name="Clum A."/>
            <person name="Culley D."/>
            <person name="Crous P.W."/>
            <person name="Fauchery L."/>
            <person name="Girlanda M."/>
            <person name="Hayes R."/>
            <person name="Keri Z."/>
            <person name="Labutti K."/>
            <person name="Lipzen A."/>
            <person name="Lombard V."/>
            <person name="Magnuson J."/>
            <person name="Maillard F."/>
            <person name="Morin E."/>
            <person name="Murat C."/>
            <person name="Nolan M."/>
            <person name="Ohm R."/>
            <person name="Pangilinan J."/>
            <person name="Pereira M."/>
            <person name="Perotto S."/>
            <person name="Peter M."/>
            <person name="Riley R."/>
            <person name="Sitrit Y."/>
            <person name="Stielow B."/>
            <person name="Szollosi G."/>
            <person name="Zifcakova L."/>
            <person name="Stursova M."/>
            <person name="Spatafora J.W."/>
            <person name="Tedersoo L."/>
            <person name="Vaario L.-M."/>
            <person name="Yamada A."/>
            <person name="Yan M."/>
            <person name="Wang P."/>
            <person name="Xu J."/>
            <person name="Bruns T."/>
            <person name="Baldrian P."/>
            <person name="Vilgalys R."/>
            <person name="Henrissat B."/>
            <person name="Grigoriev I.V."/>
            <person name="Hibbett D."/>
            <person name="Nagy L.G."/>
            <person name="Martin F.M."/>
        </authorList>
    </citation>
    <scope>NUCLEOTIDE SEQUENCE</scope>
    <source>
        <strain evidence="2">UH-Tt-Lm1</strain>
    </source>
</reference>
<evidence type="ECO:0000313" key="2">
    <source>
        <dbReference type="EMBL" id="KAF9789906.1"/>
    </source>
</evidence>
<name>A0A9P6HMA6_9AGAM</name>
<reference evidence="2" key="1">
    <citation type="journal article" date="2020" name="Nat. Commun.">
        <title>Large-scale genome sequencing of mycorrhizal fungi provides insights into the early evolution of symbiotic traits.</title>
        <authorList>
            <person name="Miyauchi S."/>
            <person name="Kiss E."/>
            <person name="Kuo A."/>
            <person name="Drula E."/>
            <person name="Kohler A."/>
            <person name="Sanchez-Garcia M."/>
            <person name="Morin E."/>
            <person name="Andreopoulos B."/>
            <person name="Barry K.W."/>
            <person name="Bonito G."/>
            <person name="Buee M."/>
            <person name="Carver A."/>
            <person name="Chen C."/>
            <person name="Cichocki N."/>
            <person name="Clum A."/>
            <person name="Culley D."/>
            <person name="Crous P.W."/>
            <person name="Fauchery L."/>
            <person name="Girlanda M."/>
            <person name="Hayes R.D."/>
            <person name="Keri Z."/>
            <person name="LaButti K."/>
            <person name="Lipzen A."/>
            <person name="Lombard V."/>
            <person name="Magnuson J."/>
            <person name="Maillard F."/>
            <person name="Murat C."/>
            <person name="Nolan M."/>
            <person name="Ohm R.A."/>
            <person name="Pangilinan J."/>
            <person name="Pereira M.F."/>
            <person name="Perotto S."/>
            <person name="Peter M."/>
            <person name="Pfister S."/>
            <person name="Riley R."/>
            <person name="Sitrit Y."/>
            <person name="Stielow J.B."/>
            <person name="Szollosi G."/>
            <person name="Zifcakova L."/>
            <person name="Stursova M."/>
            <person name="Spatafora J.W."/>
            <person name="Tedersoo L."/>
            <person name="Vaario L.M."/>
            <person name="Yamada A."/>
            <person name="Yan M."/>
            <person name="Wang P."/>
            <person name="Xu J."/>
            <person name="Bruns T."/>
            <person name="Baldrian P."/>
            <person name="Vilgalys R."/>
            <person name="Dunand C."/>
            <person name="Henrissat B."/>
            <person name="Grigoriev I.V."/>
            <person name="Hibbett D."/>
            <person name="Nagy L.G."/>
            <person name="Martin F.M."/>
        </authorList>
    </citation>
    <scope>NUCLEOTIDE SEQUENCE</scope>
    <source>
        <strain evidence="2">UH-Tt-Lm1</strain>
    </source>
</reference>
<dbReference type="Proteomes" id="UP000736335">
    <property type="component" value="Unassembled WGS sequence"/>
</dbReference>
<organism evidence="2 3">
    <name type="scientific">Thelephora terrestris</name>
    <dbReference type="NCBI Taxonomy" id="56493"/>
    <lineage>
        <taxon>Eukaryota</taxon>
        <taxon>Fungi</taxon>
        <taxon>Dikarya</taxon>
        <taxon>Basidiomycota</taxon>
        <taxon>Agaricomycotina</taxon>
        <taxon>Agaricomycetes</taxon>
        <taxon>Thelephorales</taxon>
        <taxon>Thelephoraceae</taxon>
        <taxon>Thelephora</taxon>
    </lineage>
</organism>
<protein>
    <submittedName>
        <fullName evidence="2">Uncharacterized protein</fullName>
    </submittedName>
</protein>
<dbReference type="EMBL" id="WIUZ02000003">
    <property type="protein sequence ID" value="KAF9789906.1"/>
    <property type="molecule type" value="Genomic_DNA"/>
</dbReference>
<comment type="caution">
    <text evidence="2">The sequence shown here is derived from an EMBL/GenBank/DDBJ whole genome shotgun (WGS) entry which is preliminary data.</text>
</comment>
<dbReference type="AlphaFoldDB" id="A0A9P6HMA6"/>
<sequence>MFFAMRRQADPVVSILEVVKQQIESRTPFFGNPTTDNLDELPDIFGLREIIRKPKKRSQESRLVDLSRGYLAEEPPRPGQTQISHPPDGRTVTVQAAIEETTKWLGASVVNSWAQCMGGMDASSQAVEDGMTGAFQSHGVRARQDILRGRDPCTLGPKRRRVKSRADFVGTFRQGDPKRFEDDELKRGTTIKGQAREEVEEMGKQEKWCVMCKREPRVEGRNETKG</sequence>
<gene>
    <name evidence="2" type="ORF">BJ322DRAFT_1217046</name>
</gene>
<keyword evidence="3" id="KW-1185">Reference proteome</keyword>
<accession>A0A9P6HMA6</accession>
<feature type="region of interest" description="Disordered" evidence="1">
    <location>
        <begin position="69"/>
        <end position="89"/>
    </location>
</feature>